<evidence type="ECO:0000313" key="9">
    <source>
        <dbReference type="Proteomes" id="UP001652627"/>
    </source>
</evidence>
<dbReference type="InterPro" id="IPR015631">
    <property type="entry name" value="CD2/SLAM_rcpt"/>
</dbReference>
<reference evidence="10" key="1">
    <citation type="submission" date="2025-08" db="UniProtKB">
        <authorList>
            <consortium name="RefSeq"/>
        </authorList>
    </citation>
    <scope>IDENTIFICATION</scope>
    <source>
        <tissue evidence="10">Blood</tissue>
    </source>
</reference>
<dbReference type="InterPro" id="IPR007110">
    <property type="entry name" value="Ig-like_dom"/>
</dbReference>
<evidence type="ECO:0000256" key="7">
    <source>
        <dbReference type="SAM" id="SignalP"/>
    </source>
</evidence>
<keyword evidence="6" id="KW-1133">Transmembrane helix</keyword>
<keyword evidence="6" id="KW-0812">Transmembrane</keyword>
<dbReference type="InterPro" id="IPR036179">
    <property type="entry name" value="Ig-like_dom_sf"/>
</dbReference>
<keyword evidence="4" id="KW-0325">Glycoprotein</keyword>
<evidence type="ECO:0000256" key="1">
    <source>
        <dbReference type="ARBA" id="ARBA00004370"/>
    </source>
</evidence>
<feature type="signal peptide" evidence="7">
    <location>
        <begin position="1"/>
        <end position="16"/>
    </location>
</feature>
<evidence type="ECO:0000256" key="6">
    <source>
        <dbReference type="SAM" id="Phobius"/>
    </source>
</evidence>
<dbReference type="PROSITE" id="PS50835">
    <property type="entry name" value="IG_LIKE"/>
    <property type="match status" value="1"/>
</dbReference>
<name>A0ABM4FWE1_9AVES</name>
<evidence type="ECO:0000256" key="4">
    <source>
        <dbReference type="ARBA" id="ARBA00023180"/>
    </source>
</evidence>
<dbReference type="InterPro" id="IPR013783">
    <property type="entry name" value="Ig-like_fold"/>
</dbReference>
<evidence type="ECO:0000313" key="10">
    <source>
        <dbReference type="RefSeq" id="XP_067169258.1"/>
    </source>
</evidence>
<keyword evidence="9" id="KW-1185">Reference proteome</keyword>
<dbReference type="Gene3D" id="2.60.40.10">
    <property type="entry name" value="Immunoglobulins"/>
    <property type="match status" value="2"/>
</dbReference>
<gene>
    <name evidence="10" type="primary">SLAMF8</name>
</gene>
<feature type="transmembrane region" description="Helical" evidence="6">
    <location>
        <begin position="233"/>
        <end position="257"/>
    </location>
</feature>
<dbReference type="GeneID" id="136994594"/>
<protein>
    <submittedName>
        <fullName evidence="10">SLAM family member 8</fullName>
    </submittedName>
</protein>
<accession>A0ABM4FWE1</accession>
<dbReference type="SUPFAM" id="SSF48726">
    <property type="entry name" value="Immunoglobulin"/>
    <property type="match status" value="1"/>
</dbReference>
<dbReference type="PANTHER" id="PTHR12080:SF92">
    <property type="entry name" value="SLAM FAMILY MEMBER 8"/>
    <property type="match status" value="1"/>
</dbReference>
<keyword evidence="2 7" id="KW-0732">Signal</keyword>
<organism evidence="9 10">
    <name type="scientific">Apteryx mantelli</name>
    <name type="common">North Island brown kiwi</name>
    <dbReference type="NCBI Taxonomy" id="2696672"/>
    <lineage>
        <taxon>Eukaryota</taxon>
        <taxon>Metazoa</taxon>
        <taxon>Chordata</taxon>
        <taxon>Craniata</taxon>
        <taxon>Vertebrata</taxon>
        <taxon>Euteleostomi</taxon>
        <taxon>Archelosauria</taxon>
        <taxon>Archosauria</taxon>
        <taxon>Dinosauria</taxon>
        <taxon>Saurischia</taxon>
        <taxon>Theropoda</taxon>
        <taxon>Coelurosauria</taxon>
        <taxon>Aves</taxon>
        <taxon>Palaeognathae</taxon>
        <taxon>Apterygiformes</taxon>
        <taxon>Apterygidae</taxon>
        <taxon>Apteryx</taxon>
    </lineage>
</organism>
<feature type="domain" description="Ig-like" evidence="8">
    <location>
        <begin position="123"/>
        <end position="214"/>
    </location>
</feature>
<dbReference type="RefSeq" id="XP_067169258.1">
    <property type="nucleotide sequence ID" value="XM_067313157.1"/>
</dbReference>
<proteinExistence type="predicted"/>
<feature type="compositionally biased region" description="Low complexity" evidence="5">
    <location>
        <begin position="436"/>
        <end position="448"/>
    </location>
</feature>
<feature type="region of interest" description="Disordered" evidence="5">
    <location>
        <begin position="383"/>
        <end position="478"/>
    </location>
</feature>
<dbReference type="Proteomes" id="UP001652627">
    <property type="component" value="Chromosome 31"/>
</dbReference>
<sequence length="478" mass="50513">MLPCLALTLLLQQAAARSPARVAGEVGRAVLLAADAGPGFQHRDVIWRWLAAREELVATYFRGSAETLYQSRFRGRSRLHANLSLEILSLELGDSGTFSALLVDARGRTETRVLQLTVHEAVTEVTVEVFMSSQRRAGSAEPCEAFLRCTAAGGTAVTYSWARSGGQAPGTDGRVLGEAGRVLQASLAPAERHVAFTCTAANAVSRATAAAVLPWEHCRRAGLAEASCHYGDVLLLAAPLLVLAAAAAAIAAAMACAHHRCCRRRAGRCLLPARHPWVLLGCSGATAALSLRREARAGAAGRQPRRRARRRLGRRLKRGRKALSVLPKGGSVRAELHSRGLIRNSRKINGKAETRSEALSCPVETLGGGRFCLAAVLALPPQASGTGARRKREQAPPELGHERSSVVTPLRGSRQQCRIPGDPAQAKGRSAPVGRPAAAADISQPPAALTGNGPPARRPDEAPQGRRPPALRMEGALG</sequence>
<evidence type="ECO:0000259" key="8">
    <source>
        <dbReference type="PROSITE" id="PS50835"/>
    </source>
</evidence>
<evidence type="ECO:0000256" key="3">
    <source>
        <dbReference type="ARBA" id="ARBA00023136"/>
    </source>
</evidence>
<keyword evidence="3 6" id="KW-0472">Membrane</keyword>
<evidence type="ECO:0000256" key="2">
    <source>
        <dbReference type="ARBA" id="ARBA00022729"/>
    </source>
</evidence>
<evidence type="ECO:0000256" key="5">
    <source>
        <dbReference type="SAM" id="MobiDB-lite"/>
    </source>
</evidence>
<feature type="chain" id="PRO_5047002421" evidence="7">
    <location>
        <begin position="17"/>
        <end position="478"/>
    </location>
</feature>
<dbReference type="PANTHER" id="PTHR12080">
    <property type="entry name" value="SIGNALING LYMPHOCYTIC ACTIVATION MOLECULE"/>
    <property type="match status" value="1"/>
</dbReference>
<comment type="subcellular location">
    <subcellularLocation>
        <location evidence="1">Membrane</location>
    </subcellularLocation>
</comment>
<feature type="compositionally biased region" description="Basic and acidic residues" evidence="5">
    <location>
        <begin position="393"/>
        <end position="404"/>
    </location>
</feature>